<evidence type="ECO:0000313" key="2">
    <source>
        <dbReference type="Proteomes" id="UP000009183"/>
    </source>
</evidence>
<dbReference type="Proteomes" id="UP000009183">
    <property type="component" value="Chromosome 14"/>
</dbReference>
<organism evidence="1 2">
    <name type="scientific">Vitis vinifera</name>
    <name type="common">Grape</name>
    <dbReference type="NCBI Taxonomy" id="29760"/>
    <lineage>
        <taxon>Eukaryota</taxon>
        <taxon>Viridiplantae</taxon>
        <taxon>Streptophyta</taxon>
        <taxon>Embryophyta</taxon>
        <taxon>Tracheophyta</taxon>
        <taxon>Spermatophyta</taxon>
        <taxon>Magnoliopsida</taxon>
        <taxon>eudicotyledons</taxon>
        <taxon>Gunneridae</taxon>
        <taxon>Pentapetalae</taxon>
        <taxon>rosids</taxon>
        <taxon>Vitales</taxon>
        <taxon>Vitaceae</taxon>
        <taxon>Viteae</taxon>
        <taxon>Vitis</taxon>
    </lineage>
</organism>
<gene>
    <name evidence="1" type="ordered locus">VIT_14s0006g00460</name>
</gene>
<dbReference type="HOGENOM" id="CLU_3261573_0_0_1"/>
<protein>
    <submittedName>
        <fullName evidence="1">Uncharacterized protein</fullName>
    </submittedName>
</protein>
<accession>F6HSH4</accession>
<dbReference type="PaxDb" id="29760-VIT_14s0006g00460.t01"/>
<dbReference type="InParanoid" id="F6HSH4"/>
<dbReference type="STRING" id="29760.F6HSH4"/>
<dbReference type="EMBL" id="FN596245">
    <property type="protein sequence ID" value="CCB57614.1"/>
    <property type="molecule type" value="Genomic_DNA"/>
</dbReference>
<name>F6HSH4_VITVI</name>
<dbReference type="AlphaFoldDB" id="F6HSH4"/>
<keyword evidence="2" id="KW-1185">Reference proteome</keyword>
<sequence length="42" mass="4859">MAMEKVRIVSIHSEGKALEWFQGYETSVKELNWNTFTADVIV</sequence>
<proteinExistence type="predicted"/>
<reference evidence="2" key="1">
    <citation type="journal article" date="2007" name="Nature">
        <title>The grapevine genome sequence suggests ancestral hexaploidization in major angiosperm phyla.</title>
        <authorList>
            <consortium name="The French-Italian Public Consortium for Grapevine Genome Characterization."/>
            <person name="Jaillon O."/>
            <person name="Aury J.-M."/>
            <person name="Noel B."/>
            <person name="Policriti A."/>
            <person name="Clepet C."/>
            <person name="Casagrande A."/>
            <person name="Choisne N."/>
            <person name="Aubourg S."/>
            <person name="Vitulo N."/>
            <person name="Jubin C."/>
            <person name="Vezzi A."/>
            <person name="Legeai F."/>
            <person name="Hugueney P."/>
            <person name="Dasilva C."/>
            <person name="Horner D."/>
            <person name="Mica E."/>
            <person name="Jublot D."/>
            <person name="Poulain J."/>
            <person name="Bruyere C."/>
            <person name="Billault A."/>
            <person name="Segurens B."/>
            <person name="Gouyvenoux M."/>
            <person name="Ugarte E."/>
            <person name="Cattonaro F."/>
            <person name="Anthouard V."/>
            <person name="Vico V."/>
            <person name="Del Fabbro C."/>
            <person name="Alaux M."/>
            <person name="Di Gaspero G."/>
            <person name="Dumas V."/>
            <person name="Felice N."/>
            <person name="Paillard S."/>
            <person name="Juman I."/>
            <person name="Moroldo M."/>
            <person name="Scalabrin S."/>
            <person name="Canaguier A."/>
            <person name="Le Clainche I."/>
            <person name="Malacrida G."/>
            <person name="Durand E."/>
            <person name="Pesole G."/>
            <person name="Laucou V."/>
            <person name="Chatelet P."/>
            <person name="Merdinoglu D."/>
            <person name="Delledonne M."/>
            <person name="Pezzotti M."/>
            <person name="Lecharny A."/>
            <person name="Scarpelli C."/>
            <person name="Artiguenave F."/>
            <person name="Pe M.E."/>
            <person name="Valle G."/>
            <person name="Morgante M."/>
            <person name="Caboche M."/>
            <person name="Adam-Blondon A.-F."/>
            <person name="Weissenbach J."/>
            <person name="Quetier F."/>
            <person name="Wincker P."/>
        </authorList>
    </citation>
    <scope>NUCLEOTIDE SEQUENCE [LARGE SCALE GENOMIC DNA]</scope>
    <source>
        <strain evidence="2">cv. Pinot noir / PN40024</strain>
    </source>
</reference>
<evidence type="ECO:0000313" key="1">
    <source>
        <dbReference type="EMBL" id="CCB57614.1"/>
    </source>
</evidence>